<evidence type="ECO:0000256" key="9">
    <source>
        <dbReference type="RuleBase" id="RU000461"/>
    </source>
</evidence>
<dbReference type="InterPro" id="IPR050479">
    <property type="entry name" value="CYP11_CYP27_families"/>
</dbReference>
<dbReference type="GO" id="GO:0004497">
    <property type="term" value="F:monooxygenase activity"/>
    <property type="evidence" value="ECO:0007669"/>
    <property type="project" value="UniProtKB-KW"/>
</dbReference>
<dbReference type="PROSITE" id="PS00086">
    <property type="entry name" value="CYTOCHROME_P450"/>
    <property type="match status" value="1"/>
</dbReference>
<evidence type="ECO:0000256" key="1">
    <source>
        <dbReference type="ARBA" id="ARBA00001971"/>
    </source>
</evidence>
<dbReference type="GO" id="GO:0020037">
    <property type="term" value="F:heme binding"/>
    <property type="evidence" value="ECO:0007669"/>
    <property type="project" value="InterPro"/>
</dbReference>
<dbReference type="InterPro" id="IPR002401">
    <property type="entry name" value="Cyt_P450_E_grp-I"/>
</dbReference>
<dbReference type="CDD" id="cd11054">
    <property type="entry name" value="CYP24A1-like"/>
    <property type="match status" value="1"/>
</dbReference>
<dbReference type="InterPro" id="IPR001128">
    <property type="entry name" value="Cyt_P450"/>
</dbReference>
<accession>A0A7I8VQS7</accession>
<evidence type="ECO:0000313" key="10">
    <source>
        <dbReference type="EMBL" id="CAD5118411.1"/>
    </source>
</evidence>
<name>A0A7I8VQS7_9ANNE</name>
<keyword evidence="6 8" id="KW-0408">Iron</keyword>
<comment type="caution">
    <text evidence="10">The sequence shown here is derived from an EMBL/GenBank/DDBJ whole genome shotgun (WGS) entry which is preliminary data.</text>
</comment>
<dbReference type="EMBL" id="CAJFCJ010000008">
    <property type="protein sequence ID" value="CAD5118411.1"/>
    <property type="molecule type" value="Genomic_DNA"/>
</dbReference>
<protein>
    <submittedName>
        <fullName evidence="10">DgyrCDS7121</fullName>
    </submittedName>
</protein>
<keyword evidence="4 8" id="KW-0479">Metal-binding</keyword>
<dbReference type="Gene3D" id="1.10.630.10">
    <property type="entry name" value="Cytochrome P450"/>
    <property type="match status" value="1"/>
</dbReference>
<comment type="cofactor">
    <cofactor evidence="1 8">
        <name>heme</name>
        <dbReference type="ChEBI" id="CHEBI:30413"/>
    </cofactor>
</comment>
<dbReference type="SUPFAM" id="SSF48264">
    <property type="entry name" value="Cytochrome P450"/>
    <property type="match status" value="1"/>
</dbReference>
<keyword evidence="3 8" id="KW-0349">Heme</keyword>
<evidence type="ECO:0000256" key="5">
    <source>
        <dbReference type="ARBA" id="ARBA00023002"/>
    </source>
</evidence>
<evidence type="ECO:0000256" key="3">
    <source>
        <dbReference type="ARBA" id="ARBA00022617"/>
    </source>
</evidence>
<dbReference type="OrthoDB" id="3945418at2759"/>
<dbReference type="GO" id="GO:0016705">
    <property type="term" value="F:oxidoreductase activity, acting on paired donors, with incorporation or reduction of molecular oxygen"/>
    <property type="evidence" value="ECO:0007669"/>
    <property type="project" value="InterPro"/>
</dbReference>
<proteinExistence type="inferred from homology"/>
<dbReference type="PANTHER" id="PTHR24279">
    <property type="entry name" value="CYTOCHROME P450"/>
    <property type="match status" value="1"/>
</dbReference>
<evidence type="ECO:0000256" key="6">
    <source>
        <dbReference type="ARBA" id="ARBA00023004"/>
    </source>
</evidence>
<dbReference type="GO" id="GO:0005506">
    <property type="term" value="F:iron ion binding"/>
    <property type="evidence" value="ECO:0007669"/>
    <property type="project" value="InterPro"/>
</dbReference>
<organism evidence="10 11">
    <name type="scientific">Dimorphilus gyrociliatus</name>
    <dbReference type="NCBI Taxonomy" id="2664684"/>
    <lineage>
        <taxon>Eukaryota</taxon>
        <taxon>Metazoa</taxon>
        <taxon>Spiralia</taxon>
        <taxon>Lophotrochozoa</taxon>
        <taxon>Annelida</taxon>
        <taxon>Polychaeta</taxon>
        <taxon>Polychaeta incertae sedis</taxon>
        <taxon>Dinophilidae</taxon>
        <taxon>Dimorphilus</taxon>
    </lineage>
</organism>
<feature type="binding site" description="axial binding residue" evidence="8">
    <location>
        <position position="404"/>
    </location>
    <ligand>
        <name>heme</name>
        <dbReference type="ChEBI" id="CHEBI:30413"/>
    </ligand>
    <ligandPart>
        <name>Fe</name>
        <dbReference type="ChEBI" id="CHEBI:18248"/>
    </ligandPart>
</feature>
<evidence type="ECO:0000256" key="8">
    <source>
        <dbReference type="PIRSR" id="PIRSR602401-1"/>
    </source>
</evidence>
<dbReference type="PRINTS" id="PR00385">
    <property type="entry name" value="P450"/>
</dbReference>
<evidence type="ECO:0000256" key="2">
    <source>
        <dbReference type="ARBA" id="ARBA00010617"/>
    </source>
</evidence>
<gene>
    <name evidence="10" type="ORF">DGYR_LOCUS6787</name>
</gene>
<keyword evidence="7 9" id="KW-0503">Monooxygenase</keyword>
<dbReference type="PRINTS" id="PR00463">
    <property type="entry name" value="EP450I"/>
</dbReference>
<keyword evidence="5 9" id="KW-0560">Oxidoreductase</keyword>
<dbReference type="InterPro" id="IPR036396">
    <property type="entry name" value="Cyt_P450_sf"/>
</dbReference>
<dbReference type="Proteomes" id="UP000549394">
    <property type="component" value="Unassembled WGS sequence"/>
</dbReference>
<evidence type="ECO:0000256" key="7">
    <source>
        <dbReference type="ARBA" id="ARBA00023033"/>
    </source>
</evidence>
<evidence type="ECO:0000256" key="4">
    <source>
        <dbReference type="ARBA" id="ARBA00022723"/>
    </source>
</evidence>
<dbReference type="InterPro" id="IPR017972">
    <property type="entry name" value="Cyt_P450_CS"/>
</dbReference>
<reference evidence="10 11" key="1">
    <citation type="submission" date="2020-08" db="EMBL/GenBank/DDBJ databases">
        <authorList>
            <person name="Hejnol A."/>
        </authorList>
    </citation>
    <scope>NUCLEOTIDE SEQUENCE [LARGE SCALE GENOMIC DNA]</scope>
</reference>
<dbReference type="Pfam" id="PF00067">
    <property type="entry name" value="p450"/>
    <property type="match status" value="1"/>
</dbReference>
<keyword evidence="11" id="KW-1185">Reference proteome</keyword>
<dbReference type="PANTHER" id="PTHR24279:SF120">
    <property type="entry name" value="CYTOCHROME P450"/>
    <property type="match status" value="1"/>
</dbReference>
<sequence>MIRKAIKSFNSIPRINYEIDGILSPDPLVSHMAKWKNYGWIVKEELVQNFPTVTLFHPDFCAQLLKQEGSLPIRPPPLPLVYYRESRGLGSGLGESNGMDWLNIRNKAQRILLKPMSVSSYLPAQNEVSLDFIQRLKTVRNSENIIPDMYKELKRWSLESMATVCFDQRLNLLSTEQINDCKSYYPEILLNNIEHIHKGISELIFSDWNEHIKNQTPLFRNTMALLDEQTEITMKLIESADKSGALLNHLSREMSPESLNTLIIDLLNASIETTANGVIFLLYLLSKNLLVQDRLRDEINAIVINQPLKQGHIDDMPYLRAVYKEATRLFPVSTFIVRVLQENGVIGDYEIPKNIPIFYSNMVAGHLNEFFFESDNFNPNRWLNSKKKPHPYAVLHFGHGPRMCIGKRFAVQETFLGLIQLVRNFKIEYIGSDIGLRMRLFNTPDREMSFQLTDVVRK</sequence>
<evidence type="ECO:0000313" key="11">
    <source>
        <dbReference type="Proteomes" id="UP000549394"/>
    </source>
</evidence>
<dbReference type="AlphaFoldDB" id="A0A7I8VQS7"/>
<comment type="similarity">
    <text evidence="2 9">Belongs to the cytochrome P450 family.</text>
</comment>